<dbReference type="Proteomes" id="UP001446205">
    <property type="component" value="Unassembled WGS sequence"/>
</dbReference>
<feature type="domain" description="Helicase C-terminal" evidence="12">
    <location>
        <begin position="265"/>
        <end position="412"/>
    </location>
</feature>
<dbReference type="InterPro" id="IPR038257">
    <property type="entry name" value="CRISPR-assoc_Cas3_HD_sf"/>
</dbReference>
<evidence type="ECO:0000256" key="6">
    <source>
        <dbReference type="ARBA" id="ARBA00022801"/>
    </source>
</evidence>
<dbReference type="PANTHER" id="PTHR47959">
    <property type="entry name" value="ATP-DEPENDENT RNA HELICASE RHLE-RELATED"/>
    <property type="match status" value="1"/>
</dbReference>
<keyword evidence="5" id="KW-0547">Nucleotide-binding</keyword>
<keyword evidence="6" id="KW-0378">Hydrolase</keyword>
<feature type="domain" description="HD Cas3-type" evidence="13">
    <location>
        <begin position="581"/>
        <end position="788"/>
    </location>
</feature>
<comment type="similarity">
    <text evidence="2">In the central section; belongs to the CRISPR-associated helicase Cas3 family.</text>
</comment>
<proteinExistence type="inferred from homology"/>
<evidence type="ECO:0000313" key="14">
    <source>
        <dbReference type="EMBL" id="MEK8090357.1"/>
    </source>
</evidence>
<protein>
    <submittedName>
        <fullName evidence="14">CRISPR-associated helicase Cas3</fullName>
    </submittedName>
</protein>
<dbReference type="InterPro" id="IPR054712">
    <property type="entry name" value="Cas3-like_dom"/>
</dbReference>
<dbReference type="Gene3D" id="1.10.3210.30">
    <property type="match status" value="1"/>
</dbReference>
<dbReference type="EMBL" id="JBBPCO010000011">
    <property type="protein sequence ID" value="MEK8090357.1"/>
    <property type="molecule type" value="Genomic_DNA"/>
</dbReference>
<dbReference type="Pfam" id="PF00270">
    <property type="entry name" value="DEAD"/>
    <property type="match status" value="1"/>
</dbReference>
<dbReference type="SUPFAM" id="SSF109604">
    <property type="entry name" value="HD-domain/PDEase-like"/>
    <property type="match status" value="1"/>
</dbReference>
<dbReference type="InterPro" id="IPR006474">
    <property type="entry name" value="Helicase_Cas3_CRISPR-ass_core"/>
</dbReference>
<dbReference type="PROSITE" id="PS51643">
    <property type="entry name" value="HD_CAS3"/>
    <property type="match status" value="1"/>
</dbReference>
<dbReference type="PANTHER" id="PTHR47959:SF16">
    <property type="entry name" value="CRISPR-ASSOCIATED NUCLEASE_HELICASE CAS3-RELATED"/>
    <property type="match status" value="1"/>
</dbReference>
<evidence type="ECO:0000256" key="1">
    <source>
        <dbReference type="ARBA" id="ARBA00006847"/>
    </source>
</evidence>
<dbReference type="InterPro" id="IPR001650">
    <property type="entry name" value="Helicase_C-like"/>
</dbReference>
<evidence type="ECO:0000256" key="3">
    <source>
        <dbReference type="ARBA" id="ARBA00022722"/>
    </source>
</evidence>
<comment type="caution">
    <text evidence="14">The sequence shown here is derived from an EMBL/GenBank/DDBJ whole genome shotgun (WGS) entry which is preliminary data.</text>
</comment>
<sequence length="798" mass="89815">MEYEALFRKATGLQAPYPYQVKLAKEPWPDTLDIPTGLGKTAAVMLAWYYKRRVQKDAATPRRLVICLPMRVLVEQTHSNINQWLENLGDWASAAGNDKVSVHLLMGGENDLTSWADFPEEDMILIGTQDMLLSRALMRGYGMSRYQWPVHFALLHNDALWAFDEVQLMGAGLQTSAQLESFRRSFILGSNSRSLWVSATLNKNWLATVDFKPYLENLAQLTLSPDECANNVIQARREAVKRLSRAQTALTTENTKAKAIVYAQALTQEVLEKHLAGTQSIVIINTVERAQAIFGALKKHSPNAELLLIHSRFRPPERKALNQALSIPPSTEGPGRIVVATQAIEAGVDMTSRVLFTELAPWSSLVQRFGRCNRYGECNDSGGADVFWIDQDSELTNPYAADALALARDKLMWLDSASPAHLPATDEPSPLVSVLRRRDFLELFNTDPDLSGFDTDISIYIRDADDLDVQVFWRDLIQGVEEQTQPSRNEICRASLSQLKNYLDKRKGEDAAWRWDALDGKWKLFREKVRPGLILMLNADLGGYDAELGFSPEKIKYAVTILPDDSREQVEESYDGDARSQQNHPVELALHLNDVEQEMRNLAHALELSPKDAEATARAGRWHDTGKAHEVFRSTMTACESMAAQKNTLWAKSPCRGRHKRPHFRHELASMLAWLTHRASEPNADLIAYLIAAHHGKVRMSLRALPDEKSPETGTRLFARGVWDGDTLPGIDLPTEHIPDTTLRLDIMQLGESAMGSSWSDRVQRLLAAQGPFRLAWLEALVRIADWRASRKEQEDRA</sequence>
<evidence type="ECO:0000313" key="15">
    <source>
        <dbReference type="Proteomes" id="UP001446205"/>
    </source>
</evidence>
<comment type="similarity">
    <text evidence="1">In the N-terminal section; belongs to the CRISPR-associated nuclease Cas3-HD family.</text>
</comment>
<evidence type="ECO:0000256" key="8">
    <source>
        <dbReference type="ARBA" id="ARBA00022840"/>
    </source>
</evidence>
<keyword evidence="8" id="KW-0067">ATP-binding</keyword>
<evidence type="ECO:0000256" key="5">
    <source>
        <dbReference type="ARBA" id="ARBA00022741"/>
    </source>
</evidence>
<dbReference type="NCBIfam" id="TIGR01587">
    <property type="entry name" value="cas3_core"/>
    <property type="match status" value="1"/>
</dbReference>
<evidence type="ECO:0000256" key="10">
    <source>
        <dbReference type="ARBA" id="ARBA00038437"/>
    </source>
</evidence>
<evidence type="ECO:0000259" key="12">
    <source>
        <dbReference type="PROSITE" id="PS51194"/>
    </source>
</evidence>
<name>A0ABU9DBW8_9PROT</name>
<accession>A0ABU9DBW8</accession>
<keyword evidence="4" id="KW-0479">Metal-binding</keyword>
<dbReference type="InterPro" id="IPR006483">
    <property type="entry name" value="CRISPR-assoc_Cas3_HD"/>
</dbReference>
<dbReference type="SMART" id="SM00490">
    <property type="entry name" value="HELICc"/>
    <property type="match status" value="1"/>
</dbReference>
<reference evidence="14 15" key="1">
    <citation type="submission" date="2024-04" db="EMBL/GenBank/DDBJ databases">
        <authorList>
            <person name="Abashina T."/>
            <person name="Shaikin A."/>
        </authorList>
    </citation>
    <scope>NUCLEOTIDE SEQUENCE [LARGE SCALE GENOMIC DNA]</scope>
    <source>
        <strain evidence="14 15">AAFK</strain>
    </source>
</reference>
<keyword evidence="15" id="KW-1185">Reference proteome</keyword>
<keyword evidence="7" id="KW-0347">Helicase</keyword>
<dbReference type="Pfam" id="PF22590">
    <property type="entry name" value="Cas3-like_C_2"/>
    <property type="match status" value="1"/>
</dbReference>
<dbReference type="SUPFAM" id="SSF52540">
    <property type="entry name" value="P-loop containing nucleoside triphosphate hydrolases"/>
    <property type="match status" value="1"/>
</dbReference>
<gene>
    <name evidence="14" type="primary">cas3</name>
    <name evidence="14" type="ORF">WOB96_11365</name>
</gene>
<dbReference type="PROSITE" id="PS51194">
    <property type="entry name" value="HELICASE_CTER"/>
    <property type="match status" value="1"/>
</dbReference>
<dbReference type="InterPro" id="IPR027417">
    <property type="entry name" value="P-loop_NTPase"/>
</dbReference>
<evidence type="ECO:0000259" key="13">
    <source>
        <dbReference type="PROSITE" id="PS51643"/>
    </source>
</evidence>
<organism evidence="14 15">
    <name type="scientific">Thermithiobacillus plumbiphilus</name>
    <dbReference type="NCBI Taxonomy" id="1729899"/>
    <lineage>
        <taxon>Bacteria</taxon>
        <taxon>Pseudomonadati</taxon>
        <taxon>Pseudomonadota</taxon>
        <taxon>Acidithiobacillia</taxon>
        <taxon>Acidithiobacillales</taxon>
        <taxon>Thermithiobacillaceae</taxon>
        <taxon>Thermithiobacillus</taxon>
    </lineage>
</organism>
<dbReference type="Pfam" id="PF18019">
    <property type="entry name" value="Cas3_HD"/>
    <property type="match status" value="1"/>
</dbReference>
<dbReference type="InterPro" id="IPR050079">
    <property type="entry name" value="DEAD_box_RNA_helicase"/>
</dbReference>
<dbReference type="RefSeq" id="WP_341371413.1">
    <property type="nucleotide sequence ID" value="NZ_JBBPCO010000011.1"/>
</dbReference>
<dbReference type="InterPro" id="IPR014001">
    <property type="entry name" value="Helicase_ATP-bd"/>
</dbReference>
<dbReference type="NCBIfam" id="TIGR01596">
    <property type="entry name" value="cas3_HD"/>
    <property type="match status" value="1"/>
</dbReference>
<comment type="similarity">
    <text evidence="10">Belongs to the DEAD box helicase family.</text>
</comment>
<dbReference type="PROSITE" id="PS51192">
    <property type="entry name" value="HELICASE_ATP_BIND_1"/>
    <property type="match status" value="1"/>
</dbReference>
<evidence type="ECO:0000256" key="7">
    <source>
        <dbReference type="ARBA" id="ARBA00022806"/>
    </source>
</evidence>
<feature type="domain" description="Helicase ATP-binding" evidence="11">
    <location>
        <begin position="21"/>
        <end position="219"/>
    </location>
</feature>
<evidence type="ECO:0000256" key="4">
    <source>
        <dbReference type="ARBA" id="ARBA00022723"/>
    </source>
</evidence>
<keyword evidence="9" id="KW-0051">Antiviral defense</keyword>
<dbReference type="InterPro" id="IPR011545">
    <property type="entry name" value="DEAD/DEAH_box_helicase_dom"/>
</dbReference>
<evidence type="ECO:0000259" key="11">
    <source>
        <dbReference type="PROSITE" id="PS51192"/>
    </source>
</evidence>
<evidence type="ECO:0000256" key="2">
    <source>
        <dbReference type="ARBA" id="ARBA00009046"/>
    </source>
</evidence>
<keyword evidence="3" id="KW-0540">Nuclease</keyword>
<dbReference type="SMART" id="SM00487">
    <property type="entry name" value="DEXDc"/>
    <property type="match status" value="1"/>
</dbReference>
<dbReference type="Gene3D" id="3.40.50.300">
    <property type="entry name" value="P-loop containing nucleotide triphosphate hydrolases"/>
    <property type="match status" value="2"/>
</dbReference>
<evidence type="ECO:0000256" key="9">
    <source>
        <dbReference type="ARBA" id="ARBA00023118"/>
    </source>
</evidence>